<protein>
    <submittedName>
        <fullName evidence="1">Uncharacterized protein</fullName>
    </submittedName>
</protein>
<evidence type="ECO:0000313" key="2">
    <source>
        <dbReference type="Proteomes" id="UP001218218"/>
    </source>
</evidence>
<dbReference type="AlphaFoldDB" id="A0AAD7AS42"/>
<dbReference type="Proteomes" id="UP001218218">
    <property type="component" value="Unassembled WGS sequence"/>
</dbReference>
<reference evidence="1" key="1">
    <citation type="submission" date="2023-03" db="EMBL/GenBank/DDBJ databases">
        <title>Massive genome expansion in bonnet fungi (Mycena s.s.) driven by repeated elements and novel gene families across ecological guilds.</title>
        <authorList>
            <consortium name="Lawrence Berkeley National Laboratory"/>
            <person name="Harder C.B."/>
            <person name="Miyauchi S."/>
            <person name="Viragh M."/>
            <person name="Kuo A."/>
            <person name="Thoen E."/>
            <person name="Andreopoulos B."/>
            <person name="Lu D."/>
            <person name="Skrede I."/>
            <person name="Drula E."/>
            <person name="Henrissat B."/>
            <person name="Morin E."/>
            <person name="Kohler A."/>
            <person name="Barry K."/>
            <person name="LaButti K."/>
            <person name="Morin E."/>
            <person name="Salamov A."/>
            <person name="Lipzen A."/>
            <person name="Mereny Z."/>
            <person name="Hegedus B."/>
            <person name="Baldrian P."/>
            <person name="Stursova M."/>
            <person name="Weitz H."/>
            <person name="Taylor A."/>
            <person name="Grigoriev I.V."/>
            <person name="Nagy L.G."/>
            <person name="Martin F."/>
            <person name="Kauserud H."/>
        </authorList>
    </citation>
    <scope>NUCLEOTIDE SEQUENCE</scope>
    <source>
        <strain evidence="1">CBHHK002</strain>
    </source>
</reference>
<evidence type="ECO:0000313" key="1">
    <source>
        <dbReference type="EMBL" id="KAJ7366941.1"/>
    </source>
</evidence>
<gene>
    <name evidence="1" type="ORF">DFH08DRAFT_836000</name>
</gene>
<dbReference type="InterPro" id="IPR036274">
    <property type="entry name" value="HR1_rpt_sf"/>
</dbReference>
<dbReference type="SUPFAM" id="SSF46585">
    <property type="entry name" value="HR1 repeat"/>
    <property type="match status" value="1"/>
</dbReference>
<comment type="caution">
    <text evidence="1">The sequence shown here is derived from an EMBL/GenBank/DDBJ whole genome shotgun (WGS) entry which is preliminary data.</text>
</comment>
<sequence>MSTGLYTTTLSDLNDMTLEERPQAQQVDRLTEMLVVQNRIKEGAQNLLNIQDLADTLRKQLVFELDQALAKIEFIQRRIEILTAAT</sequence>
<keyword evidence="2" id="KW-1185">Reference proteome</keyword>
<accession>A0AAD7AS42</accession>
<organism evidence="1 2">
    <name type="scientific">Mycena albidolilacea</name>
    <dbReference type="NCBI Taxonomy" id="1033008"/>
    <lineage>
        <taxon>Eukaryota</taxon>
        <taxon>Fungi</taxon>
        <taxon>Dikarya</taxon>
        <taxon>Basidiomycota</taxon>
        <taxon>Agaricomycotina</taxon>
        <taxon>Agaricomycetes</taxon>
        <taxon>Agaricomycetidae</taxon>
        <taxon>Agaricales</taxon>
        <taxon>Marasmiineae</taxon>
        <taxon>Mycenaceae</taxon>
        <taxon>Mycena</taxon>
    </lineage>
</organism>
<dbReference type="Gene3D" id="1.10.287.160">
    <property type="entry name" value="HR1 repeat"/>
    <property type="match status" value="1"/>
</dbReference>
<name>A0AAD7AS42_9AGAR</name>
<proteinExistence type="predicted"/>
<dbReference type="EMBL" id="JARIHO010000002">
    <property type="protein sequence ID" value="KAJ7366941.1"/>
    <property type="molecule type" value="Genomic_DNA"/>
</dbReference>